<dbReference type="InterPro" id="IPR011989">
    <property type="entry name" value="ARM-like"/>
</dbReference>
<dbReference type="InterPro" id="IPR025283">
    <property type="entry name" value="DUF4042"/>
</dbReference>
<protein>
    <recommendedName>
        <fullName evidence="1">HEAT repeat-containing protein 6</fullName>
    </recommendedName>
</protein>
<comment type="caution">
    <text evidence="4">The sequence shown here is derived from an EMBL/GenBank/DDBJ whole genome shotgun (WGS) entry which is preliminary data.</text>
</comment>
<evidence type="ECO:0000256" key="1">
    <source>
        <dbReference type="ARBA" id="ARBA00015263"/>
    </source>
</evidence>
<evidence type="ECO:0000313" key="4">
    <source>
        <dbReference type="EMBL" id="KAK2165572.1"/>
    </source>
</evidence>
<dbReference type="EMBL" id="JAODUP010000048">
    <property type="protein sequence ID" value="KAK2165572.1"/>
    <property type="molecule type" value="Genomic_DNA"/>
</dbReference>
<dbReference type="InterPro" id="IPR052107">
    <property type="entry name" value="HEAT6"/>
</dbReference>
<dbReference type="Proteomes" id="UP001208570">
    <property type="component" value="Unassembled WGS sequence"/>
</dbReference>
<dbReference type="AlphaFoldDB" id="A0AAD9K6C2"/>
<organism evidence="4 5">
    <name type="scientific">Paralvinella palmiformis</name>
    <dbReference type="NCBI Taxonomy" id="53620"/>
    <lineage>
        <taxon>Eukaryota</taxon>
        <taxon>Metazoa</taxon>
        <taxon>Spiralia</taxon>
        <taxon>Lophotrochozoa</taxon>
        <taxon>Annelida</taxon>
        <taxon>Polychaeta</taxon>
        <taxon>Sedentaria</taxon>
        <taxon>Canalipalpata</taxon>
        <taxon>Terebellida</taxon>
        <taxon>Terebelliformia</taxon>
        <taxon>Alvinellidae</taxon>
        <taxon>Paralvinella</taxon>
    </lineage>
</organism>
<evidence type="ECO:0000256" key="2">
    <source>
        <dbReference type="SAM" id="MobiDB-lite"/>
    </source>
</evidence>
<feature type="compositionally biased region" description="Polar residues" evidence="2">
    <location>
        <begin position="188"/>
        <end position="206"/>
    </location>
</feature>
<feature type="region of interest" description="Disordered" evidence="2">
    <location>
        <begin position="736"/>
        <end position="759"/>
    </location>
</feature>
<sequence length="759" mass="84583">MKDPSPKARTGALTVLTALVDGSKQYLMAAEESDQYRNAPFTPFSVNLGHMIKEIHRSLLLALVSETSPLATTQIIKCLATMIPNVPYQRLRPGLLTRVLKQIYPFISHRDPNIRVACLTCLGSMATVQTPLMEVVHLFQMPPSVKSSNFSAMRQRLSETSESSSSRKNSDSGYQSVNTRESMDGVSHGSSPQVLTPQLSGTQSPLASDVRPASLGDSSPSWVIKLCVGNVTPHLLDRVSTDDNESAIPRVLPPGDGQGQVQPLPVRLESLQNLAVMARNYFFLLRPCLFMMRDVGFCCLEDPDPVVKLHGTKLLEELGAVILQQNNDNVEDGPSLQVMTDFWMPLLNGPLPRALQTVDYIAVKSTVCDCLATIGSQVFEKMPFDKRILCITLMLGLCDDGDHHVRSTAVRALGVYVLYPCLREDVSFVADVANCIIKALQEQILGVRVKSAWSLGNLSDALVLNRTDNDEAFIEDFSDAQLLKLFEASIQASRDNDKVKSNAVRAIGNLLRYLPNKCLENSKFQPVTETAIQALVKNISTGNMKVRWNACYATGNMFKNPLLPVGDSSWTESIFEALCSVIRSCKNFKVRINAALTFSVLTNRHNYGGTSQYCTIWQSLVISLESAEAITDFTEYRYRDNLTEQVCSSMVHMFTLLQASDLKLFYDTMQSHYQCLCLYMEKYKQLLCEKENNSKVSEMVKAQENAKQLAKSDMDQQLSTYLSEYIALFSIERPEPPEYDESQMTSVKPPKSGFIQTYD</sequence>
<evidence type="ECO:0000259" key="3">
    <source>
        <dbReference type="Pfam" id="PF13251"/>
    </source>
</evidence>
<dbReference type="SUPFAM" id="SSF48371">
    <property type="entry name" value="ARM repeat"/>
    <property type="match status" value="1"/>
</dbReference>
<dbReference type="InterPro" id="IPR016024">
    <property type="entry name" value="ARM-type_fold"/>
</dbReference>
<reference evidence="4" key="1">
    <citation type="journal article" date="2023" name="Mol. Biol. Evol.">
        <title>Third-Generation Sequencing Reveals the Adaptive Role of the Epigenome in Three Deep-Sea Polychaetes.</title>
        <authorList>
            <person name="Perez M."/>
            <person name="Aroh O."/>
            <person name="Sun Y."/>
            <person name="Lan Y."/>
            <person name="Juniper S.K."/>
            <person name="Young C.R."/>
            <person name="Angers B."/>
            <person name="Qian P.Y."/>
        </authorList>
    </citation>
    <scope>NUCLEOTIDE SEQUENCE</scope>
    <source>
        <strain evidence="4">P08H-3</strain>
    </source>
</reference>
<dbReference type="PANTHER" id="PTHR13366">
    <property type="entry name" value="MALARIA ANTIGEN-RELATED"/>
    <property type="match status" value="1"/>
</dbReference>
<feature type="compositionally biased region" description="Low complexity" evidence="2">
    <location>
        <begin position="158"/>
        <end position="167"/>
    </location>
</feature>
<accession>A0AAD9K6C2</accession>
<dbReference type="Pfam" id="PF13251">
    <property type="entry name" value="DUF4042"/>
    <property type="match status" value="1"/>
</dbReference>
<name>A0AAD9K6C2_9ANNE</name>
<gene>
    <name evidence="4" type="ORF">LSH36_48g03055</name>
</gene>
<keyword evidence="5" id="KW-1185">Reference proteome</keyword>
<feature type="region of interest" description="Disordered" evidence="2">
    <location>
        <begin position="150"/>
        <end position="217"/>
    </location>
</feature>
<dbReference type="Gene3D" id="1.25.10.10">
    <property type="entry name" value="Leucine-rich Repeat Variant"/>
    <property type="match status" value="2"/>
</dbReference>
<feature type="domain" description="DUF4042" evidence="3">
    <location>
        <begin position="2"/>
        <end position="135"/>
    </location>
</feature>
<proteinExistence type="predicted"/>
<evidence type="ECO:0000313" key="5">
    <source>
        <dbReference type="Proteomes" id="UP001208570"/>
    </source>
</evidence>
<dbReference type="PANTHER" id="PTHR13366:SF0">
    <property type="entry name" value="HEAT REPEAT-CONTAINING PROTEIN 6"/>
    <property type="match status" value="1"/>
</dbReference>